<reference evidence="3 4" key="1">
    <citation type="submission" date="2023-07" db="EMBL/GenBank/DDBJ databases">
        <title>Genomic Encyclopedia of Type Strains, Phase IV (KMG-IV): sequencing the most valuable type-strain genomes for metagenomic binning, comparative biology and taxonomic classification.</title>
        <authorList>
            <person name="Goeker M."/>
        </authorList>
    </citation>
    <scope>NUCLEOTIDE SEQUENCE [LARGE SCALE GENOMIC DNA]</scope>
    <source>
        <strain evidence="3 4">DSM 22616</strain>
    </source>
</reference>
<dbReference type="PANTHER" id="PTHR42949">
    <property type="entry name" value="ANAEROBIC GLYCEROL-3-PHOSPHATE DEHYDROGENASE SUBUNIT B"/>
    <property type="match status" value="1"/>
</dbReference>
<gene>
    <name evidence="3" type="ORF">J2S72_001691</name>
</gene>
<dbReference type="PANTHER" id="PTHR42949:SF3">
    <property type="entry name" value="ANAEROBIC GLYCEROL-3-PHOSPHATE DEHYDROGENASE SUBUNIT B"/>
    <property type="match status" value="1"/>
</dbReference>
<accession>A0ABU0AX94</accession>
<evidence type="ECO:0000259" key="2">
    <source>
        <dbReference type="Pfam" id="PF07992"/>
    </source>
</evidence>
<comment type="caution">
    <text evidence="3">The sequence shown here is derived from an EMBL/GenBank/DDBJ whole genome shotgun (WGS) entry which is preliminary data.</text>
</comment>
<dbReference type="PRINTS" id="PR00368">
    <property type="entry name" value="FADPNR"/>
</dbReference>
<evidence type="ECO:0000313" key="3">
    <source>
        <dbReference type="EMBL" id="MDQ0275655.1"/>
    </source>
</evidence>
<dbReference type="Pfam" id="PF07992">
    <property type="entry name" value="Pyr_redox_2"/>
    <property type="match status" value="1"/>
</dbReference>
<evidence type="ECO:0000313" key="4">
    <source>
        <dbReference type="Proteomes" id="UP001236559"/>
    </source>
</evidence>
<dbReference type="InterPro" id="IPR036188">
    <property type="entry name" value="FAD/NAD-bd_sf"/>
</dbReference>
<dbReference type="SUPFAM" id="SSF51905">
    <property type="entry name" value="FAD/NAD(P)-binding domain"/>
    <property type="match status" value="1"/>
</dbReference>
<protein>
    <submittedName>
        <fullName evidence="3">Thioredoxin reductase</fullName>
    </submittedName>
</protein>
<keyword evidence="4" id="KW-1185">Reference proteome</keyword>
<name>A0ABU0AX94_9FIRM</name>
<sequence>MIDAIIIGGGPAGLAAAVELKKRNVDNILIIERENHLGGILNQCIHDGFGLSKFKQSLTGPEYASLYIDQVEKLNIKYLLNTMVLEINENKEVTIASKKGIEKLQAKSILLAMGCRERTAGMLTIPGERPAGVLTAGVAQNYVNLHNIQVGKEIIILGSGDIGLIMARRLTLEGAHVKMVVEINSYPAGLPRNVLQCLRDYNIPLLLNKSISQIHGKNRIEGISLEDLDENGNIIPNSEKFYSCDTLVLSVGLIPENELSKMAGVLIDSKTNGPQIKSNYETNVKGIFAAGNVLQVHDLVDKVSDEAERAATSICKYLEENEKENTELLNIKTDSNISYILPQSLVANEEATISFRVRRPMENVKIIVKQGENEIKKISARKAIPAEMIQIKIPENVIKESVDLEVFLCPKN</sequence>
<evidence type="ECO:0000256" key="1">
    <source>
        <dbReference type="ARBA" id="ARBA00023002"/>
    </source>
</evidence>
<dbReference type="RefSeq" id="WP_023055300.1">
    <property type="nucleotide sequence ID" value="NZ_JAUSTN010000011.1"/>
</dbReference>
<organism evidence="3 4">
    <name type="scientific">Peptoniphilus koenoeneniae</name>
    <dbReference type="NCBI Taxonomy" id="507751"/>
    <lineage>
        <taxon>Bacteria</taxon>
        <taxon>Bacillati</taxon>
        <taxon>Bacillota</taxon>
        <taxon>Tissierellia</taxon>
        <taxon>Tissierellales</taxon>
        <taxon>Peptoniphilaceae</taxon>
        <taxon>Peptoniphilus</taxon>
    </lineage>
</organism>
<dbReference type="InterPro" id="IPR051691">
    <property type="entry name" value="Metab_Enz_Cyan_OpOx_G3PDH"/>
</dbReference>
<dbReference type="EMBL" id="JAUSTN010000011">
    <property type="protein sequence ID" value="MDQ0275655.1"/>
    <property type="molecule type" value="Genomic_DNA"/>
</dbReference>
<dbReference type="Gene3D" id="3.50.50.60">
    <property type="entry name" value="FAD/NAD(P)-binding domain"/>
    <property type="match status" value="2"/>
</dbReference>
<keyword evidence="1" id="KW-0560">Oxidoreductase</keyword>
<feature type="domain" description="FAD/NAD(P)-binding" evidence="2">
    <location>
        <begin position="3"/>
        <end position="300"/>
    </location>
</feature>
<dbReference type="InterPro" id="IPR023753">
    <property type="entry name" value="FAD/NAD-binding_dom"/>
</dbReference>
<dbReference type="Proteomes" id="UP001236559">
    <property type="component" value="Unassembled WGS sequence"/>
</dbReference>
<dbReference type="PRINTS" id="PR00469">
    <property type="entry name" value="PNDRDTASEII"/>
</dbReference>
<proteinExistence type="predicted"/>